<feature type="region of interest" description="Disordered" evidence="1">
    <location>
        <begin position="91"/>
        <end position="119"/>
    </location>
</feature>
<evidence type="ECO:0000313" key="2">
    <source>
        <dbReference type="EMBL" id="EKC28589.1"/>
    </source>
</evidence>
<protein>
    <submittedName>
        <fullName evidence="2">Versican core protein</fullName>
    </submittedName>
</protein>
<feature type="compositionally biased region" description="Polar residues" evidence="1">
    <location>
        <begin position="196"/>
        <end position="208"/>
    </location>
</feature>
<dbReference type="InterPro" id="IPR050111">
    <property type="entry name" value="C-type_lectin/snaclec_domain"/>
</dbReference>
<evidence type="ECO:0000256" key="1">
    <source>
        <dbReference type="SAM" id="MobiDB-lite"/>
    </source>
</evidence>
<dbReference type="PROSITE" id="PS00615">
    <property type="entry name" value="C_TYPE_LECTIN_1"/>
    <property type="match status" value="1"/>
</dbReference>
<sequence length="924" mass="103988">MCLFLENYRKWSTFLKPLCNFRKPRSVSNIKIKNRVPGTQCLSQSFADKLLGNIDKPITVIGSPMDVRKAARNFQEQNDVITQYLHRKKNGASSPSLISLKNKEENGARSDVSRPVTDDSISGKEAVIEIGDGDSQEQGTSTFPHLVSNPVLSGDQINIELLDNSKENPIAISDDSSDEEVNITKLLNGKRKLDDTSVSEISGPSNQKRAMPDQSLYEDKTEMQSFLDKNILSKEVTVDIMEDEGEKEKSNQRPLSEESESNEPDRGKSDDVQDVEPADIETKNGNGIPCHTVNKDETQKFVDKNLKRSSLYGNVNYSMVVNDVSSKESTRSEVPTDINKTPPREESNAPSQINAWKSLLRDHSPSCSKAELPSSSVSLFDTYRNSEILKKTEEETQADEELPGITMSAILNVQQMSGLKKEYTIERPRARNECSPNKKDDIDKPCSQWKIELFARYFDFENCVEELNVEISEDHAKFSGDLDHMVSEFKRRVGIASSADKHHKRSEEGTPNFASLCRTEMGTRLILNEILFPLCSFLDFSVEIERNVDCLYLPNCRFDYRIFDKDGEIVGAVETKSAGSLRPDAVAQAVIELCILQTERLTKTKDSAKLNTPLFNVLTDGVRFVFIVLKGNKLHFEQAFNRIYVRELSDWDDVNKLYKSLMQLLRSEKSMCVSKEKIDSRTCYQCHAVDDPKSCTTSINCGVGKQCIVSETIGDDFIYHYNIGCVDKSFCSSGTDLPHSPPAVGRRTVHKRNLQFGCCDTDLCNNKLPSELTPTTCPTGTHEFKDGQVHVCYYLLKQERNADDGAKACADTFHGGKLAYIPSRAADDFIKSSIGSEFRGDNSGTFIGVFDKEHELSFVDTDGSPQVFFDWRHGQPNDPNVNDPIREPAQDCVIMYPNDREHFTWQDRPCEVLAWTLCSINIHK</sequence>
<dbReference type="Gene3D" id="2.10.60.10">
    <property type="entry name" value="CD59"/>
    <property type="match status" value="1"/>
</dbReference>
<dbReference type="SUPFAM" id="SSF56436">
    <property type="entry name" value="C-type lectin-like"/>
    <property type="match status" value="1"/>
</dbReference>
<dbReference type="AlphaFoldDB" id="K1QBT3"/>
<dbReference type="HOGENOM" id="CLU_315991_0_0_1"/>
<dbReference type="SUPFAM" id="SSF57302">
    <property type="entry name" value="Snake toxin-like"/>
    <property type="match status" value="1"/>
</dbReference>
<organism evidence="2">
    <name type="scientific">Magallana gigas</name>
    <name type="common">Pacific oyster</name>
    <name type="synonym">Crassostrea gigas</name>
    <dbReference type="NCBI Taxonomy" id="29159"/>
    <lineage>
        <taxon>Eukaryota</taxon>
        <taxon>Metazoa</taxon>
        <taxon>Spiralia</taxon>
        <taxon>Lophotrochozoa</taxon>
        <taxon>Mollusca</taxon>
        <taxon>Bivalvia</taxon>
        <taxon>Autobranchia</taxon>
        <taxon>Pteriomorphia</taxon>
        <taxon>Ostreida</taxon>
        <taxon>Ostreoidea</taxon>
        <taxon>Ostreidae</taxon>
        <taxon>Magallana</taxon>
    </lineage>
</organism>
<reference evidence="2" key="1">
    <citation type="journal article" date="2012" name="Nature">
        <title>The oyster genome reveals stress adaptation and complexity of shell formation.</title>
        <authorList>
            <person name="Zhang G."/>
            <person name="Fang X."/>
            <person name="Guo X."/>
            <person name="Li L."/>
            <person name="Luo R."/>
            <person name="Xu F."/>
            <person name="Yang P."/>
            <person name="Zhang L."/>
            <person name="Wang X."/>
            <person name="Qi H."/>
            <person name="Xiong Z."/>
            <person name="Que H."/>
            <person name="Xie Y."/>
            <person name="Holland P.W."/>
            <person name="Paps J."/>
            <person name="Zhu Y."/>
            <person name="Wu F."/>
            <person name="Chen Y."/>
            <person name="Wang J."/>
            <person name="Peng C."/>
            <person name="Meng J."/>
            <person name="Yang L."/>
            <person name="Liu J."/>
            <person name="Wen B."/>
            <person name="Zhang N."/>
            <person name="Huang Z."/>
            <person name="Zhu Q."/>
            <person name="Feng Y."/>
            <person name="Mount A."/>
            <person name="Hedgecock D."/>
            <person name="Xu Z."/>
            <person name="Liu Y."/>
            <person name="Domazet-Loso T."/>
            <person name="Du Y."/>
            <person name="Sun X."/>
            <person name="Zhang S."/>
            <person name="Liu B."/>
            <person name="Cheng P."/>
            <person name="Jiang X."/>
            <person name="Li J."/>
            <person name="Fan D."/>
            <person name="Wang W."/>
            <person name="Fu W."/>
            <person name="Wang T."/>
            <person name="Wang B."/>
            <person name="Zhang J."/>
            <person name="Peng Z."/>
            <person name="Li Y."/>
            <person name="Li N."/>
            <person name="Wang J."/>
            <person name="Chen M."/>
            <person name="He Y."/>
            <person name="Tan F."/>
            <person name="Song X."/>
            <person name="Zheng Q."/>
            <person name="Huang R."/>
            <person name="Yang H."/>
            <person name="Du X."/>
            <person name="Chen L."/>
            <person name="Yang M."/>
            <person name="Gaffney P.M."/>
            <person name="Wang S."/>
            <person name="Luo L."/>
            <person name="She Z."/>
            <person name="Ming Y."/>
            <person name="Huang W."/>
            <person name="Zhang S."/>
            <person name="Huang B."/>
            <person name="Zhang Y."/>
            <person name="Qu T."/>
            <person name="Ni P."/>
            <person name="Miao G."/>
            <person name="Wang J."/>
            <person name="Wang Q."/>
            <person name="Steinberg C.E."/>
            <person name="Wang H."/>
            <person name="Li N."/>
            <person name="Qian L."/>
            <person name="Zhang G."/>
            <person name="Li Y."/>
            <person name="Yang H."/>
            <person name="Liu X."/>
            <person name="Wang J."/>
            <person name="Yin Y."/>
            <person name="Wang J."/>
        </authorList>
    </citation>
    <scope>NUCLEOTIDE SEQUENCE [LARGE SCALE GENOMIC DNA]</scope>
    <source>
        <strain evidence="2">05x7-T-G4-1.051#20</strain>
    </source>
</reference>
<dbReference type="InterPro" id="IPR016186">
    <property type="entry name" value="C-type_lectin-like/link_sf"/>
</dbReference>
<dbReference type="EMBL" id="JH816406">
    <property type="protein sequence ID" value="EKC28589.1"/>
    <property type="molecule type" value="Genomic_DNA"/>
</dbReference>
<dbReference type="InterPro" id="IPR001304">
    <property type="entry name" value="C-type_lectin-like"/>
</dbReference>
<dbReference type="InterPro" id="IPR016187">
    <property type="entry name" value="CTDL_fold"/>
</dbReference>
<dbReference type="InterPro" id="IPR045860">
    <property type="entry name" value="Snake_toxin-like_sf"/>
</dbReference>
<feature type="region of interest" description="Disordered" evidence="1">
    <location>
        <begin position="242"/>
        <end position="273"/>
    </location>
</feature>
<dbReference type="SMART" id="SM00034">
    <property type="entry name" value="CLECT"/>
    <property type="match status" value="1"/>
</dbReference>
<dbReference type="Gene3D" id="3.10.100.10">
    <property type="entry name" value="Mannose-Binding Protein A, subunit A"/>
    <property type="match status" value="1"/>
</dbReference>
<feature type="region of interest" description="Disordered" evidence="1">
    <location>
        <begin position="192"/>
        <end position="213"/>
    </location>
</feature>
<name>K1QBT3_MAGGI</name>
<accession>K1QBT3</accession>
<dbReference type="InParanoid" id="K1QBT3"/>
<dbReference type="PANTHER" id="PTHR22803">
    <property type="entry name" value="MANNOSE, PHOSPHOLIPASE, LECTIN RECEPTOR RELATED"/>
    <property type="match status" value="1"/>
</dbReference>
<dbReference type="Pfam" id="PF00059">
    <property type="entry name" value="Lectin_C"/>
    <property type="match status" value="1"/>
</dbReference>
<feature type="compositionally biased region" description="Basic and acidic residues" evidence="1">
    <location>
        <begin position="101"/>
        <end position="112"/>
    </location>
</feature>
<feature type="region of interest" description="Disordered" evidence="1">
    <location>
        <begin position="324"/>
        <end position="350"/>
    </location>
</feature>
<dbReference type="InterPro" id="IPR018378">
    <property type="entry name" value="C-type_lectin_CS"/>
</dbReference>
<gene>
    <name evidence="2" type="ORF">CGI_10003895</name>
</gene>
<dbReference type="PROSITE" id="PS50041">
    <property type="entry name" value="C_TYPE_LECTIN_2"/>
    <property type="match status" value="1"/>
</dbReference>
<proteinExistence type="predicted"/>